<evidence type="ECO:0000313" key="1">
    <source>
        <dbReference type="EMBL" id="GAK36542.1"/>
    </source>
</evidence>
<accession>A0A069D2B3</accession>
<keyword evidence="2" id="KW-1185">Reference proteome</keyword>
<organism evidence="1 2">
    <name type="scientific">Bacteroides graminisolvens DSM 19988 = JCM 15093</name>
    <dbReference type="NCBI Taxonomy" id="1121097"/>
    <lineage>
        <taxon>Bacteria</taxon>
        <taxon>Pseudomonadati</taxon>
        <taxon>Bacteroidota</taxon>
        <taxon>Bacteroidia</taxon>
        <taxon>Bacteroidales</taxon>
        <taxon>Bacteroidaceae</taxon>
        <taxon>Bacteroides</taxon>
    </lineage>
</organism>
<dbReference type="eggNOG" id="COG5340">
    <property type="taxonomic scope" value="Bacteria"/>
</dbReference>
<gene>
    <name evidence="1" type="ORF">JCM15093_1712</name>
</gene>
<reference evidence="1 2" key="1">
    <citation type="journal article" date="2015" name="Microbes Environ.">
        <title>Distribution and evolution of nitrogen fixation genes in the phylum bacteroidetes.</title>
        <authorList>
            <person name="Inoue J."/>
            <person name="Oshima K."/>
            <person name="Suda W."/>
            <person name="Sakamoto M."/>
            <person name="Iino T."/>
            <person name="Noda S."/>
            <person name="Hongoh Y."/>
            <person name="Hattori M."/>
            <person name="Ohkuma M."/>
        </authorList>
    </citation>
    <scope>NUCLEOTIDE SEQUENCE [LARGE SCALE GENOMIC DNA]</scope>
    <source>
        <strain evidence="1 2">JCM 15093</strain>
    </source>
</reference>
<comment type="caution">
    <text evidence="1">The sequence shown here is derived from an EMBL/GenBank/DDBJ whole genome shotgun (WGS) entry which is preliminary data.</text>
</comment>
<evidence type="ECO:0000313" key="2">
    <source>
        <dbReference type="Proteomes" id="UP000027601"/>
    </source>
</evidence>
<name>A0A069D2B3_9BACE</name>
<dbReference type="AlphaFoldDB" id="A0A069D2B3"/>
<dbReference type="Pfam" id="PF11459">
    <property type="entry name" value="AbiEi_3"/>
    <property type="match status" value="1"/>
</dbReference>
<dbReference type="InterPro" id="IPR021561">
    <property type="entry name" value="AbiEi_3"/>
</dbReference>
<protein>
    <submittedName>
        <fullName evidence="1">Uncharacterized protein</fullName>
    </submittedName>
</protein>
<sequence length="202" mass="23520">MYRTGGQLRSFGAIASYNEQMGKCLHVGAHSALELSGFSHFVPMGRPLLMVGHPVSEVPPNWLRTCVFERELQFFSTNTFSKPQFFNRIEEGFEIAIAAPEQAFLECLLLTPTHYTYMDLYYIMEQLTTLRPEVLQSMLENTDNLKVKRMFLYMAQKAGHYWFEMLDKSKIYLGTSKYQLSKNGVYIPEYKITVPKELYDYE</sequence>
<proteinExistence type="predicted"/>
<dbReference type="Proteomes" id="UP000027601">
    <property type="component" value="Unassembled WGS sequence"/>
</dbReference>
<dbReference type="STRING" id="1121097.GCA_000428125_01976"/>
<dbReference type="EMBL" id="BAJS01000008">
    <property type="protein sequence ID" value="GAK36542.1"/>
    <property type="molecule type" value="Genomic_DNA"/>
</dbReference>